<reference evidence="8" key="2">
    <citation type="submission" date="2025-08" db="UniProtKB">
        <authorList>
            <consortium name="RefSeq"/>
        </authorList>
    </citation>
    <scope>IDENTIFICATION</scope>
    <source>
        <tissue evidence="8">Leaf</tissue>
    </source>
</reference>
<keyword evidence="1" id="KW-0479">Metal-binding</keyword>
<feature type="domain" description="SWIM-type" evidence="6">
    <location>
        <begin position="385"/>
        <end position="417"/>
    </location>
</feature>
<proteinExistence type="predicted"/>
<gene>
    <name evidence="8" type="primary">LOC104768200</name>
</gene>
<organism evidence="7 8">
    <name type="scientific">Camelina sativa</name>
    <name type="common">False flax</name>
    <name type="synonym">Myagrum sativum</name>
    <dbReference type="NCBI Taxonomy" id="90675"/>
    <lineage>
        <taxon>Eukaryota</taxon>
        <taxon>Viridiplantae</taxon>
        <taxon>Streptophyta</taxon>
        <taxon>Embryophyta</taxon>
        <taxon>Tracheophyta</taxon>
        <taxon>Spermatophyta</taxon>
        <taxon>Magnoliopsida</taxon>
        <taxon>eudicotyledons</taxon>
        <taxon>Gunneridae</taxon>
        <taxon>Pentapetalae</taxon>
        <taxon>rosids</taxon>
        <taxon>malvids</taxon>
        <taxon>Brassicales</taxon>
        <taxon>Brassicaceae</taxon>
        <taxon>Camelineae</taxon>
        <taxon>Camelina</taxon>
    </lineage>
</organism>
<dbReference type="Pfam" id="PF04434">
    <property type="entry name" value="SWIM"/>
    <property type="match status" value="1"/>
</dbReference>
<dbReference type="RefSeq" id="XP_010490427.1">
    <property type="nucleotide sequence ID" value="XM_010492125.1"/>
</dbReference>
<evidence type="ECO:0000256" key="1">
    <source>
        <dbReference type="ARBA" id="ARBA00022723"/>
    </source>
</evidence>
<evidence type="ECO:0000256" key="4">
    <source>
        <dbReference type="PROSITE-ProRule" id="PRU00325"/>
    </source>
</evidence>
<name>A0ABM0XSL6_CAMSA</name>
<dbReference type="InterPro" id="IPR018289">
    <property type="entry name" value="MULE_transposase_dom"/>
</dbReference>
<dbReference type="PANTHER" id="PTHR31973:SF187">
    <property type="entry name" value="MUTATOR TRANSPOSASE MUDRA PROTEIN"/>
    <property type="match status" value="1"/>
</dbReference>
<dbReference type="GeneID" id="104768200"/>
<evidence type="ECO:0000313" key="8">
    <source>
        <dbReference type="RefSeq" id="XP_010490427.1"/>
    </source>
</evidence>
<feature type="region of interest" description="Disordered" evidence="5">
    <location>
        <begin position="453"/>
        <end position="489"/>
    </location>
</feature>
<evidence type="ECO:0000256" key="3">
    <source>
        <dbReference type="ARBA" id="ARBA00022833"/>
    </source>
</evidence>
<reference evidence="7" key="1">
    <citation type="journal article" date="2014" name="Nat. Commun.">
        <title>The emerging biofuel crop Camelina sativa retains a highly undifferentiated hexaploid genome structure.</title>
        <authorList>
            <person name="Kagale S."/>
            <person name="Koh C."/>
            <person name="Nixon J."/>
            <person name="Bollina V."/>
            <person name="Clarke W.E."/>
            <person name="Tuteja R."/>
            <person name="Spillane C."/>
            <person name="Robinson S.J."/>
            <person name="Links M.G."/>
            <person name="Clarke C."/>
            <person name="Higgins E.E."/>
            <person name="Huebert T."/>
            <person name="Sharpe A.G."/>
            <person name="Parkin I.A."/>
        </authorList>
    </citation>
    <scope>NUCLEOTIDE SEQUENCE [LARGE SCALE GENOMIC DNA]</scope>
    <source>
        <strain evidence="7">cv. DH55</strain>
    </source>
</reference>
<dbReference type="Proteomes" id="UP000694864">
    <property type="component" value="Chromosome 19"/>
</dbReference>
<dbReference type="InterPro" id="IPR006564">
    <property type="entry name" value="Znf_PMZ"/>
</dbReference>
<sequence length="515" mass="57899">MIVRTTTLTHTCDITTRSQYGKKTTCKVIAEVLKSKYANGKLGSRAVGIPNIVLDELRVSISYMKAWHSKERAVLAARGSPEEGYKLLMVYLHLLKQTNPGTVWDVVSRRVGASKNKFKYLFFDLGACIHTAKFMRKVLIIDATTIKAKFLGCLLTASFQDGNFQIMPFGFAVVDSENEQAWTWFFKKLVSIVPDADDLVFVSDRHNSIYASLRKVYPLAKHGACSVHLYRNVKSRYSRQKGLAYLVAKAACAYTVGEFRQKFDEIERRSPLCANYLRGIGISHWSRVYFQGKQYNIMSSNIAESINASMAKALEFPIVSMVETIRMMLMRWFYCRRSKANKHLGPVTHEVEELLLKHLSDSAGLSVSPASADIYQVSNNHGISFTIDLDRKTCTCKVFETLGIPCSHALAAARVNGTPIPRLVEENYKSDLCRNTYSVVVMPVPDAVDHDIPEDMLNPNGVPPETNAGPGRPRKRRIPSNGEEQAIKRRKIRPSRCSRCYGTGHNRATCRNPIP</sequence>
<protein>
    <submittedName>
        <fullName evidence="8">Uncharacterized protein LOC104768200</fullName>
    </submittedName>
</protein>
<dbReference type="SMART" id="SM00575">
    <property type="entry name" value="ZnF_PMZ"/>
    <property type="match status" value="1"/>
</dbReference>
<evidence type="ECO:0000256" key="2">
    <source>
        <dbReference type="ARBA" id="ARBA00022771"/>
    </source>
</evidence>
<evidence type="ECO:0000259" key="6">
    <source>
        <dbReference type="PROSITE" id="PS50966"/>
    </source>
</evidence>
<evidence type="ECO:0000313" key="7">
    <source>
        <dbReference type="Proteomes" id="UP000694864"/>
    </source>
</evidence>
<dbReference type="PROSITE" id="PS50966">
    <property type="entry name" value="ZF_SWIM"/>
    <property type="match status" value="1"/>
</dbReference>
<keyword evidence="2 4" id="KW-0863">Zinc-finger</keyword>
<dbReference type="Pfam" id="PF10551">
    <property type="entry name" value="MULE"/>
    <property type="match status" value="1"/>
</dbReference>
<keyword evidence="3" id="KW-0862">Zinc</keyword>
<dbReference type="InterPro" id="IPR007527">
    <property type="entry name" value="Znf_SWIM"/>
</dbReference>
<evidence type="ECO:0000256" key="5">
    <source>
        <dbReference type="SAM" id="MobiDB-lite"/>
    </source>
</evidence>
<keyword evidence="7" id="KW-1185">Reference proteome</keyword>
<dbReference type="PANTHER" id="PTHR31973">
    <property type="entry name" value="POLYPROTEIN, PUTATIVE-RELATED"/>
    <property type="match status" value="1"/>
</dbReference>
<accession>A0ABM0XSL6</accession>